<dbReference type="EMBL" id="JACIBV010000001">
    <property type="protein sequence ID" value="MBB3730823.1"/>
    <property type="molecule type" value="Genomic_DNA"/>
</dbReference>
<dbReference type="InterPro" id="IPR032710">
    <property type="entry name" value="NTF2-like_dom_sf"/>
</dbReference>
<evidence type="ECO:0000313" key="2">
    <source>
        <dbReference type="EMBL" id="MBB3730823.1"/>
    </source>
</evidence>
<organism evidence="2 3">
    <name type="scientific">Nonomuraea dietziae</name>
    <dbReference type="NCBI Taxonomy" id="65515"/>
    <lineage>
        <taxon>Bacteria</taxon>
        <taxon>Bacillati</taxon>
        <taxon>Actinomycetota</taxon>
        <taxon>Actinomycetes</taxon>
        <taxon>Streptosporangiales</taxon>
        <taxon>Streptosporangiaceae</taxon>
        <taxon>Nonomuraea</taxon>
    </lineage>
</organism>
<name>A0A7W5YDS3_9ACTN</name>
<dbReference type="Gene3D" id="3.10.450.50">
    <property type="match status" value="1"/>
</dbReference>
<evidence type="ECO:0000313" key="3">
    <source>
        <dbReference type="Proteomes" id="UP000579945"/>
    </source>
</evidence>
<comment type="caution">
    <text evidence="2">The sequence shown here is derived from an EMBL/GenBank/DDBJ whole genome shotgun (WGS) entry which is preliminary data.</text>
</comment>
<sequence>MGTLDDRFEIIDTCTRMAWHADQREWQSLASVFAEKVTLDYTSLNGGEAVTLTPDQIVGAWSQLLGAFDATQHLLGNHLVSFGEGTAVCTASFQATHRLANPFGSPLWTLGGTYRFDLVRTQDGWRISGVVMTATWAEGNRDLMNLAGSQ</sequence>
<dbReference type="GeneID" id="95392951"/>
<dbReference type="Pfam" id="PF13577">
    <property type="entry name" value="SnoaL_4"/>
    <property type="match status" value="1"/>
</dbReference>
<dbReference type="CDD" id="cd00531">
    <property type="entry name" value="NTF2_like"/>
    <property type="match status" value="1"/>
</dbReference>
<dbReference type="Proteomes" id="UP000579945">
    <property type="component" value="Unassembled WGS sequence"/>
</dbReference>
<dbReference type="AlphaFoldDB" id="A0A7W5YDS3"/>
<dbReference type="SUPFAM" id="SSF54427">
    <property type="entry name" value="NTF2-like"/>
    <property type="match status" value="1"/>
</dbReference>
<gene>
    <name evidence="2" type="ORF">FHR33_006683</name>
</gene>
<dbReference type="RefSeq" id="WP_221241350.1">
    <property type="nucleotide sequence ID" value="NZ_JACIBV010000001.1"/>
</dbReference>
<protein>
    <recommendedName>
        <fullName evidence="1">SnoaL-like domain-containing protein</fullName>
    </recommendedName>
</protein>
<dbReference type="InterPro" id="IPR037401">
    <property type="entry name" value="SnoaL-like"/>
</dbReference>
<accession>A0A7W5YDS3</accession>
<feature type="domain" description="SnoaL-like" evidence="1">
    <location>
        <begin position="3"/>
        <end position="128"/>
    </location>
</feature>
<proteinExistence type="predicted"/>
<evidence type="ECO:0000259" key="1">
    <source>
        <dbReference type="Pfam" id="PF13577"/>
    </source>
</evidence>
<keyword evidence="3" id="KW-1185">Reference proteome</keyword>
<reference evidence="2 3" key="1">
    <citation type="submission" date="2020-08" db="EMBL/GenBank/DDBJ databases">
        <title>Sequencing the genomes of 1000 actinobacteria strains.</title>
        <authorList>
            <person name="Klenk H.-P."/>
        </authorList>
    </citation>
    <scope>NUCLEOTIDE SEQUENCE [LARGE SCALE GENOMIC DNA]</scope>
    <source>
        <strain evidence="2 3">DSM 44320</strain>
    </source>
</reference>